<dbReference type="Pfam" id="PF20797">
    <property type="entry name" value="HepT-like_2"/>
    <property type="match status" value="1"/>
</dbReference>
<comment type="caution">
    <text evidence="2">The sequence shown here is derived from an EMBL/GenBank/DDBJ whole genome shotgun (WGS) entry which is preliminary data.</text>
</comment>
<feature type="domain" description="HepT-like" evidence="1">
    <location>
        <begin position="43"/>
        <end position="150"/>
    </location>
</feature>
<dbReference type="InterPro" id="IPR048769">
    <property type="entry name" value="HepT-like_dom"/>
</dbReference>
<dbReference type="RefSeq" id="WP_181340612.1">
    <property type="nucleotide sequence ID" value="NZ_JAAKDE010000069.1"/>
</dbReference>
<reference evidence="2" key="1">
    <citation type="submission" date="2020-06" db="EMBL/GenBank/DDBJ databases">
        <title>Novel chitinolytic bacterium.</title>
        <authorList>
            <person name="Ungkulpasvich U."/>
            <person name="Kosugi A."/>
            <person name="Uke A."/>
        </authorList>
    </citation>
    <scope>NUCLEOTIDE SEQUENCE</scope>
    <source>
        <strain evidence="2">UUS1-1</strain>
    </source>
</reference>
<keyword evidence="3" id="KW-1185">Reference proteome</keyword>
<accession>A0A8J6HTU8</accession>
<evidence type="ECO:0000313" key="3">
    <source>
        <dbReference type="Proteomes" id="UP000657177"/>
    </source>
</evidence>
<dbReference type="AlphaFoldDB" id="A0A8J6HTU8"/>
<gene>
    <name evidence="2" type="ORF">G5B42_11500</name>
</gene>
<evidence type="ECO:0000259" key="1">
    <source>
        <dbReference type="Pfam" id="PF20797"/>
    </source>
</evidence>
<evidence type="ECO:0000313" key="2">
    <source>
        <dbReference type="EMBL" id="MBA2134151.1"/>
    </source>
</evidence>
<protein>
    <recommendedName>
        <fullName evidence="1">HepT-like domain-containing protein</fullName>
    </recommendedName>
</protein>
<organism evidence="2 3">
    <name type="scientific">Capillibacterium thermochitinicola</name>
    <dbReference type="NCBI Taxonomy" id="2699427"/>
    <lineage>
        <taxon>Bacteria</taxon>
        <taxon>Bacillati</taxon>
        <taxon>Bacillota</taxon>
        <taxon>Capillibacterium</taxon>
    </lineage>
</organism>
<proteinExistence type="predicted"/>
<dbReference type="Proteomes" id="UP000657177">
    <property type="component" value="Unassembled WGS sequence"/>
</dbReference>
<sequence length="154" mass="18408">MSNERIKSQIQFQIQQIDKLLKMYSQLLKECREKEPDLVEITAIASVLHSFYNGLENIFEIIAKRIDNGIIQGEKWHKRLLSEMVSKNDKRSAVITNDLKDKLIEYMGFRHFFRHSYSFFLDWDELKKLVLPLEEVWKQAKEEIEVFLNSIDKN</sequence>
<name>A0A8J6HTU8_9FIRM</name>
<dbReference type="EMBL" id="JAAKDE010000069">
    <property type="protein sequence ID" value="MBA2134151.1"/>
    <property type="molecule type" value="Genomic_DNA"/>
</dbReference>